<gene>
    <name evidence="1" type="ORF">PYW08_007943</name>
</gene>
<evidence type="ECO:0000313" key="1">
    <source>
        <dbReference type="EMBL" id="KAJ8712639.1"/>
    </source>
</evidence>
<keyword evidence="2" id="KW-1185">Reference proteome</keyword>
<sequence length="269" mass="29497">MTTSDGGASEVPISLPPTPYPSMSKRTGFPTTTSGLTYRGLVENMSIPAELHERPDGKPYASFGSTVPIHCCTPEQVEKLAKSTHHYCDIFTDQVLAPLGELVYVRIDENTAEKVFINRIKRLLIHSSDGTLAQWRFAPTFESANVYIAGTPIVNQAGELVSVVTAKKGNHYAVSTFEGEGGYFETTESWEVINVPEGANIYADKIFSTRDELRAYVDSLPPNGDGPYGPPRPILYLGSTSRIVLVAKNGRQISHQYLHGVITSQIEYV</sequence>
<protein>
    <submittedName>
        <fullName evidence="1">Uncharacterized protein</fullName>
    </submittedName>
</protein>
<reference evidence="1" key="1">
    <citation type="submission" date="2023-03" db="EMBL/GenBank/DDBJ databases">
        <title>Chromosome-level genomes of two armyworms, Mythimna separata and Mythimna loreyi, provide insights into the biosynthesis and reception of sex pheromones.</title>
        <authorList>
            <person name="Zhao H."/>
        </authorList>
    </citation>
    <scope>NUCLEOTIDE SEQUENCE</scope>
    <source>
        <strain evidence="1">BeijingLab</strain>
    </source>
</reference>
<organism evidence="1 2">
    <name type="scientific">Mythimna loreyi</name>
    <dbReference type="NCBI Taxonomy" id="667449"/>
    <lineage>
        <taxon>Eukaryota</taxon>
        <taxon>Metazoa</taxon>
        <taxon>Ecdysozoa</taxon>
        <taxon>Arthropoda</taxon>
        <taxon>Hexapoda</taxon>
        <taxon>Insecta</taxon>
        <taxon>Pterygota</taxon>
        <taxon>Neoptera</taxon>
        <taxon>Endopterygota</taxon>
        <taxon>Lepidoptera</taxon>
        <taxon>Glossata</taxon>
        <taxon>Ditrysia</taxon>
        <taxon>Noctuoidea</taxon>
        <taxon>Noctuidae</taxon>
        <taxon>Noctuinae</taxon>
        <taxon>Hadenini</taxon>
        <taxon>Mythimna</taxon>
    </lineage>
</organism>
<dbReference type="Proteomes" id="UP001231649">
    <property type="component" value="Chromosome 21"/>
</dbReference>
<name>A0ACC2Q9V7_9NEOP</name>
<proteinExistence type="predicted"/>
<comment type="caution">
    <text evidence="1">The sequence shown here is derived from an EMBL/GenBank/DDBJ whole genome shotgun (WGS) entry which is preliminary data.</text>
</comment>
<evidence type="ECO:0000313" key="2">
    <source>
        <dbReference type="Proteomes" id="UP001231649"/>
    </source>
</evidence>
<accession>A0ACC2Q9V7</accession>
<dbReference type="EMBL" id="CM056797">
    <property type="protein sequence ID" value="KAJ8712639.1"/>
    <property type="molecule type" value="Genomic_DNA"/>
</dbReference>